<dbReference type="SMART" id="SM01048">
    <property type="entry name" value="C6"/>
    <property type="match status" value="1"/>
</dbReference>
<dbReference type="Proteomes" id="UP000008281">
    <property type="component" value="Unassembled WGS sequence"/>
</dbReference>
<dbReference type="InterPro" id="IPR002601">
    <property type="entry name" value="C6_domain"/>
</dbReference>
<dbReference type="Pfam" id="PF01681">
    <property type="entry name" value="C6"/>
    <property type="match status" value="1"/>
</dbReference>
<evidence type="ECO:0000313" key="2">
    <source>
        <dbReference type="EMBL" id="EFP05855.1"/>
    </source>
</evidence>
<dbReference type="InParanoid" id="E3LNN8"/>
<dbReference type="OrthoDB" id="5874777at2759"/>
<dbReference type="HOGENOM" id="CLU_1679576_0_0_1"/>
<dbReference type="STRING" id="31234.E3LNN8"/>
<accession>E3LNN8</accession>
<reference evidence="2" key="1">
    <citation type="submission" date="2007-07" db="EMBL/GenBank/DDBJ databases">
        <title>PCAP assembly of the Caenorhabditis remanei genome.</title>
        <authorList>
            <consortium name="The Caenorhabditis remanei Sequencing Consortium"/>
            <person name="Wilson R.K."/>
        </authorList>
    </citation>
    <scope>NUCLEOTIDE SEQUENCE [LARGE SCALE GENOMIC DNA]</scope>
    <source>
        <strain evidence="2">PB4641</strain>
    </source>
</reference>
<sequence>MYFQVLVLLPSSHMELATAPIRWSMDVTYSGYALSHISLFQSHFSSYSYSQISGSSDAISTMSVRCSALTDYNVYMQFNGCQGGPLNNQNFPEGNDITLTCNSADMVWNYVVTLNGITYTRRIISVTCQRKMTKFISFRDSPIGIHQKIHSRIDSHR</sequence>
<proteinExistence type="predicted"/>
<keyword evidence="3" id="KW-1185">Reference proteome</keyword>
<evidence type="ECO:0000313" key="3">
    <source>
        <dbReference type="Proteomes" id="UP000008281"/>
    </source>
</evidence>
<feature type="domain" description="C6" evidence="1">
    <location>
        <begin position="46"/>
        <end position="128"/>
    </location>
</feature>
<evidence type="ECO:0000259" key="1">
    <source>
        <dbReference type="SMART" id="SM01048"/>
    </source>
</evidence>
<dbReference type="eggNOG" id="ENOG502R5UW">
    <property type="taxonomic scope" value="Eukaryota"/>
</dbReference>
<gene>
    <name evidence="2" type="ORF">CRE_27452</name>
</gene>
<protein>
    <recommendedName>
        <fullName evidence="1">C6 domain-containing protein</fullName>
    </recommendedName>
</protein>
<dbReference type="AlphaFoldDB" id="E3LNN8"/>
<dbReference type="EMBL" id="DS268412">
    <property type="protein sequence ID" value="EFP05855.1"/>
    <property type="molecule type" value="Genomic_DNA"/>
</dbReference>
<organism evidence="3">
    <name type="scientific">Caenorhabditis remanei</name>
    <name type="common">Caenorhabditis vulgaris</name>
    <dbReference type="NCBI Taxonomy" id="31234"/>
    <lineage>
        <taxon>Eukaryota</taxon>
        <taxon>Metazoa</taxon>
        <taxon>Ecdysozoa</taxon>
        <taxon>Nematoda</taxon>
        <taxon>Chromadorea</taxon>
        <taxon>Rhabditida</taxon>
        <taxon>Rhabditina</taxon>
        <taxon>Rhabditomorpha</taxon>
        <taxon>Rhabditoidea</taxon>
        <taxon>Rhabditidae</taxon>
        <taxon>Peloderinae</taxon>
        <taxon>Caenorhabditis</taxon>
    </lineage>
</organism>
<name>E3LNN8_CAERE</name>